<name>A0A0E0RK28_ORYRU</name>
<dbReference type="EnsemblPlants" id="ORUFI12G21150.1">
    <property type="protein sequence ID" value="ORUFI12G21150.1"/>
    <property type="gene ID" value="ORUFI12G21150"/>
</dbReference>
<dbReference type="HOGENOM" id="CLU_2658825_0_0_1"/>
<feature type="region of interest" description="Disordered" evidence="1">
    <location>
        <begin position="47"/>
        <end position="76"/>
    </location>
</feature>
<accession>A0A0E0RK28</accession>
<evidence type="ECO:0000313" key="3">
    <source>
        <dbReference type="Proteomes" id="UP000008022"/>
    </source>
</evidence>
<sequence length="76" mass="8560">MRTTVAIAHGWRRRWSRLDRGRRQWGVCKRREAAPAPLSFVSSSMLGQQRASRCKRGDGRRDVGGAHANIKSEGVN</sequence>
<organism evidence="2 3">
    <name type="scientific">Oryza rufipogon</name>
    <name type="common">Brownbeard rice</name>
    <name type="synonym">Asian wild rice</name>
    <dbReference type="NCBI Taxonomy" id="4529"/>
    <lineage>
        <taxon>Eukaryota</taxon>
        <taxon>Viridiplantae</taxon>
        <taxon>Streptophyta</taxon>
        <taxon>Embryophyta</taxon>
        <taxon>Tracheophyta</taxon>
        <taxon>Spermatophyta</taxon>
        <taxon>Magnoliopsida</taxon>
        <taxon>Liliopsida</taxon>
        <taxon>Poales</taxon>
        <taxon>Poaceae</taxon>
        <taxon>BOP clade</taxon>
        <taxon>Oryzoideae</taxon>
        <taxon>Oryzeae</taxon>
        <taxon>Oryzinae</taxon>
        <taxon>Oryza</taxon>
    </lineage>
</organism>
<evidence type="ECO:0000313" key="2">
    <source>
        <dbReference type="EnsemblPlants" id="ORUFI12G21150.1"/>
    </source>
</evidence>
<feature type="compositionally biased region" description="Basic and acidic residues" evidence="1">
    <location>
        <begin position="55"/>
        <end position="64"/>
    </location>
</feature>
<dbReference type="Proteomes" id="UP000008022">
    <property type="component" value="Unassembled WGS sequence"/>
</dbReference>
<evidence type="ECO:0000256" key="1">
    <source>
        <dbReference type="SAM" id="MobiDB-lite"/>
    </source>
</evidence>
<protein>
    <submittedName>
        <fullName evidence="2">Uncharacterized protein</fullName>
    </submittedName>
</protein>
<dbReference type="AlphaFoldDB" id="A0A0E0RK28"/>
<reference evidence="2" key="2">
    <citation type="submission" date="2015-06" db="UniProtKB">
        <authorList>
            <consortium name="EnsemblPlants"/>
        </authorList>
    </citation>
    <scope>IDENTIFICATION</scope>
</reference>
<proteinExistence type="predicted"/>
<reference evidence="3" key="1">
    <citation type="submission" date="2013-06" db="EMBL/GenBank/DDBJ databases">
        <authorList>
            <person name="Zhao Q."/>
        </authorList>
    </citation>
    <scope>NUCLEOTIDE SEQUENCE</scope>
    <source>
        <strain evidence="3">cv. W1943</strain>
    </source>
</reference>
<keyword evidence="3" id="KW-1185">Reference proteome</keyword>
<dbReference type="Gramene" id="ORUFI12G21150.1">
    <property type="protein sequence ID" value="ORUFI12G21150.1"/>
    <property type="gene ID" value="ORUFI12G21150"/>
</dbReference>